<gene>
    <name evidence="10" type="primary">grpE</name>
    <name evidence="15" type="ORF">A2696_02560</name>
</gene>
<dbReference type="GO" id="GO:0005737">
    <property type="term" value="C:cytoplasm"/>
    <property type="evidence" value="ECO:0007669"/>
    <property type="project" value="UniProtKB-SubCell"/>
</dbReference>
<comment type="caution">
    <text evidence="15">The sequence shown here is derived from an EMBL/GenBank/DDBJ whole genome shotgun (WGS) entry which is preliminary data.</text>
</comment>
<evidence type="ECO:0000256" key="7">
    <source>
        <dbReference type="ARBA" id="ARBA00053401"/>
    </source>
</evidence>
<dbReference type="FunFam" id="2.30.22.10:FF:000001">
    <property type="entry name" value="Protein GrpE"/>
    <property type="match status" value="1"/>
</dbReference>
<feature type="coiled-coil region" evidence="13">
    <location>
        <begin position="35"/>
        <end position="69"/>
    </location>
</feature>
<dbReference type="SUPFAM" id="SSF51064">
    <property type="entry name" value="Head domain of nucleotide exchange factor GrpE"/>
    <property type="match status" value="1"/>
</dbReference>
<name>A0A1F5G2E4_9BACT</name>
<evidence type="ECO:0000256" key="11">
    <source>
        <dbReference type="RuleBase" id="RU000639"/>
    </source>
</evidence>
<dbReference type="Pfam" id="PF01025">
    <property type="entry name" value="GrpE"/>
    <property type="match status" value="1"/>
</dbReference>
<evidence type="ECO:0000313" key="16">
    <source>
        <dbReference type="Proteomes" id="UP000177069"/>
    </source>
</evidence>
<evidence type="ECO:0000256" key="12">
    <source>
        <dbReference type="RuleBase" id="RU004478"/>
    </source>
</evidence>
<dbReference type="GO" id="GO:0000774">
    <property type="term" value="F:adenyl-nucleotide exchange factor activity"/>
    <property type="evidence" value="ECO:0007669"/>
    <property type="project" value="InterPro"/>
</dbReference>
<dbReference type="AlphaFoldDB" id="A0A1F5G2E4"/>
<keyword evidence="6 10" id="KW-0143">Chaperone</keyword>
<dbReference type="PROSITE" id="PS01071">
    <property type="entry name" value="GRPE"/>
    <property type="match status" value="1"/>
</dbReference>
<dbReference type="CDD" id="cd00446">
    <property type="entry name" value="GrpE"/>
    <property type="match status" value="1"/>
</dbReference>
<evidence type="ECO:0000256" key="14">
    <source>
        <dbReference type="SAM" id="MobiDB-lite"/>
    </source>
</evidence>
<evidence type="ECO:0000256" key="5">
    <source>
        <dbReference type="ARBA" id="ARBA00023016"/>
    </source>
</evidence>
<dbReference type="SUPFAM" id="SSF58014">
    <property type="entry name" value="Coiled-coil domain of nucleotide exchange factor GrpE"/>
    <property type="match status" value="1"/>
</dbReference>
<organism evidence="15 16">
    <name type="scientific">Candidatus Curtissbacteria bacterium RIFCSPHIGHO2_01_FULL_41_13</name>
    <dbReference type="NCBI Taxonomy" id="1797745"/>
    <lineage>
        <taxon>Bacteria</taxon>
        <taxon>Candidatus Curtissiibacteriota</taxon>
    </lineage>
</organism>
<dbReference type="PANTHER" id="PTHR21237:SF23">
    <property type="entry name" value="GRPE PROTEIN HOMOLOG, MITOCHONDRIAL"/>
    <property type="match status" value="1"/>
</dbReference>
<evidence type="ECO:0000256" key="9">
    <source>
        <dbReference type="ARBA" id="ARBA00076414"/>
    </source>
</evidence>
<dbReference type="EMBL" id="MFBA01000005">
    <property type="protein sequence ID" value="OGD86053.1"/>
    <property type="molecule type" value="Genomic_DNA"/>
</dbReference>
<evidence type="ECO:0000256" key="2">
    <source>
        <dbReference type="ARBA" id="ARBA00009054"/>
    </source>
</evidence>
<dbReference type="HAMAP" id="MF_01151">
    <property type="entry name" value="GrpE"/>
    <property type="match status" value="1"/>
</dbReference>
<comment type="function">
    <text evidence="7 10 11">Participates actively in the response to hyperosmotic and heat shock by preventing the aggregation of stress-denatured proteins, in association with DnaK and GrpE. It is the nucleotide exchange factor for DnaK and may function as a thermosensor. Unfolded proteins bind initially to DnaJ; upon interaction with the DnaJ-bound protein, DnaK hydrolyzes its bound ATP, resulting in the formation of a stable complex. GrpE releases ADP from DnaK; ATP binding to DnaK triggers the release of the substrate protein, thus completing the reaction cycle. Several rounds of ATP-dependent interactions between DnaJ, DnaK and GrpE are required for fully efficient folding.</text>
</comment>
<comment type="subunit">
    <text evidence="3 10">Homodimer.</text>
</comment>
<evidence type="ECO:0000256" key="6">
    <source>
        <dbReference type="ARBA" id="ARBA00023186"/>
    </source>
</evidence>
<keyword evidence="4 10" id="KW-0963">Cytoplasm</keyword>
<dbReference type="InterPro" id="IPR013805">
    <property type="entry name" value="GrpE_CC"/>
</dbReference>
<dbReference type="GO" id="GO:0006457">
    <property type="term" value="P:protein folding"/>
    <property type="evidence" value="ECO:0007669"/>
    <property type="project" value="InterPro"/>
</dbReference>
<protein>
    <recommendedName>
        <fullName evidence="8 10">Protein GrpE</fullName>
    </recommendedName>
    <alternativeName>
        <fullName evidence="9 10">HSP-70 cofactor</fullName>
    </alternativeName>
</protein>
<dbReference type="PANTHER" id="PTHR21237">
    <property type="entry name" value="GRPE PROTEIN"/>
    <property type="match status" value="1"/>
</dbReference>
<dbReference type="InterPro" id="IPR000740">
    <property type="entry name" value="GrpE"/>
</dbReference>
<dbReference type="GO" id="GO:0042803">
    <property type="term" value="F:protein homodimerization activity"/>
    <property type="evidence" value="ECO:0007669"/>
    <property type="project" value="InterPro"/>
</dbReference>
<evidence type="ECO:0000256" key="10">
    <source>
        <dbReference type="HAMAP-Rule" id="MF_01151"/>
    </source>
</evidence>
<keyword evidence="13" id="KW-0175">Coiled coil</keyword>
<evidence type="ECO:0000256" key="4">
    <source>
        <dbReference type="ARBA" id="ARBA00022490"/>
    </source>
</evidence>
<comment type="subcellular location">
    <subcellularLocation>
        <location evidence="1 10">Cytoplasm</location>
    </subcellularLocation>
</comment>
<evidence type="ECO:0000256" key="1">
    <source>
        <dbReference type="ARBA" id="ARBA00004496"/>
    </source>
</evidence>
<dbReference type="Gene3D" id="2.30.22.10">
    <property type="entry name" value="Head domain of nucleotide exchange factor GrpE"/>
    <property type="match status" value="1"/>
</dbReference>
<evidence type="ECO:0000313" key="15">
    <source>
        <dbReference type="EMBL" id="OGD86053.1"/>
    </source>
</evidence>
<dbReference type="PRINTS" id="PR00773">
    <property type="entry name" value="GRPEPROTEIN"/>
</dbReference>
<accession>A0A1F5G2E4</accession>
<evidence type="ECO:0000256" key="8">
    <source>
        <dbReference type="ARBA" id="ARBA00072274"/>
    </source>
</evidence>
<evidence type="ECO:0000256" key="3">
    <source>
        <dbReference type="ARBA" id="ARBA00011738"/>
    </source>
</evidence>
<dbReference type="GO" id="GO:0051082">
    <property type="term" value="F:unfolded protein binding"/>
    <property type="evidence" value="ECO:0007669"/>
    <property type="project" value="TreeGrafter"/>
</dbReference>
<dbReference type="InterPro" id="IPR009012">
    <property type="entry name" value="GrpE_head"/>
</dbReference>
<reference evidence="15 16" key="1">
    <citation type="journal article" date="2016" name="Nat. Commun.">
        <title>Thousands of microbial genomes shed light on interconnected biogeochemical processes in an aquifer system.</title>
        <authorList>
            <person name="Anantharaman K."/>
            <person name="Brown C.T."/>
            <person name="Hug L.A."/>
            <person name="Sharon I."/>
            <person name="Castelle C.J."/>
            <person name="Probst A.J."/>
            <person name="Thomas B.C."/>
            <person name="Singh A."/>
            <person name="Wilkins M.J."/>
            <person name="Karaoz U."/>
            <person name="Brodie E.L."/>
            <person name="Williams K.H."/>
            <person name="Hubbard S.S."/>
            <person name="Banfield J.F."/>
        </authorList>
    </citation>
    <scope>NUCLEOTIDE SEQUENCE [LARGE SCALE GENOMIC DNA]</scope>
</reference>
<dbReference type="Gene3D" id="3.90.20.20">
    <property type="match status" value="1"/>
</dbReference>
<comment type="similarity">
    <text evidence="2 10 12">Belongs to the GrpE family.</text>
</comment>
<evidence type="ECO:0000256" key="13">
    <source>
        <dbReference type="SAM" id="Coils"/>
    </source>
</evidence>
<feature type="region of interest" description="Disordered" evidence="14">
    <location>
        <begin position="1"/>
        <end position="21"/>
    </location>
</feature>
<dbReference type="GO" id="GO:0051087">
    <property type="term" value="F:protein-folding chaperone binding"/>
    <property type="evidence" value="ECO:0007669"/>
    <property type="project" value="InterPro"/>
</dbReference>
<sequence length="184" mass="20947">MNRTKKPTIAGATARDKESKKKLASGEIESVLTRSKELEDMLKRTLADYQNLERRIEEERRMLSKLSSLLLIEKLLPILDNLESAQMHINDEGLELVIKQFKEVLSSEGISEIQADGQTFDPNLHEAIEIQEGQEDNKIVKVINKGYKIDDKVIRPAKVVVVRKNVQKQSDEKAQEAIEFGDYA</sequence>
<keyword evidence="5 10" id="KW-0346">Stress response</keyword>
<dbReference type="Proteomes" id="UP000177069">
    <property type="component" value="Unassembled WGS sequence"/>
</dbReference>
<proteinExistence type="inferred from homology"/>